<dbReference type="SMART" id="SM00729">
    <property type="entry name" value="Elp3"/>
    <property type="match status" value="1"/>
</dbReference>
<evidence type="ECO:0000259" key="10">
    <source>
        <dbReference type="PROSITE" id="PS51918"/>
    </source>
</evidence>
<dbReference type="SFLD" id="SFLDF00562">
    <property type="entry name" value="HemN-like__clustered_with_heat"/>
    <property type="match status" value="1"/>
</dbReference>
<evidence type="ECO:0000256" key="1">
    <source>
        <dbReference type="ARBA" id="ARBA00006100"/>
    </source>
</evidence>
<name>A0A4R2PDY9_9BACL</name>
<proteinExistence type="inferred from homology"/>
<dbReference type="Pfam" id="PF04055">
    <property type="entry name" value="Radical_SAM"/>
    <property type="match status" value="1"/>
</dbReference>
<accession>A0A4R2PDY9</accession>
<keyword evidence="12" id="KW-1185">Reference proteome</keyword>
<feature type="domain" description="Radical SAM core" evidence="10">
    <location>
        <begin position="1"/>
        <end position="227"/>
    </location>
</feature>
<keyword evidence="9" id="KW-0963">Cytoplasm</keyword>
<comment type="caution">
    <text evidence="11">The sequence shown here is derived from an EMBL/GenBank/DDBJ whole genome shotgun (WGS) entry which is preliminary data.</text>
</comment>
<dbReference type="InterPro" id="IPR006638">
    <property type="entry name" value="Elp3/MiaA/NifB-like_rSAM"/>
</dbReference>
<dbReference type="PANTHER" id="PTHR13932:SF5">
    <property type="entry name" value="RADICAL S-ADENOSYL METHIONINE DOMAIN-CONTAINING PROTEIN 1, MITOCHONDRIAL"/>
    <property type="match status" value="1"/>
</dbReference>
<dbReference type="AlphaFoldDB" id="A0A4R2PDY9"/>
<evidence type="ECO:0000256" key="5">
    <source>
        <dbReference type="ARBA" id="ARBA00022723"/>
    </source>
</evidence>
<dbReference type="PROSITE" id="PS51918">
    <property type="entry name" value="RADICAL_SAM"/>
    <property type="match status" value="1"/>
</dbReference>
<protein>
    <recommendedName>
        <fullName evidence="2 9">Heme chaperone HemW</fullName>
    </recommendedName>
</protein>
<dbReference type="Proteomes" id="UP000295416">
    <property type="component" value="Unassembled WGS sequence"/>
</dbReference>
<evidence type="ECO:0000256" key="9">
    <source>
        <dbReference type="RuleBase" id="RU364116"/>
    </source>
</evidence>
<evidence type="ECO:0000256" key="8">
    <source>
        <dbReference type="ARBA" id="ARBA00023186"/>
    </source>
</evidence>
<evidence type="ECO:0000256" key="4">
    <source>
        <dbReference type="ARBA" id="ARBA00022691"/>
    </source>
</evidence>
<dbReference type="GO" id="GO:0051539">
    <property type="term" value="F:4 iron, 4 sulfur cluster binding"/>
    <property type="evidence" value="ECO:0007669"/>
    <property type="project" value="UniProtKB-UniRule"/>
</dbReference>
<keyword evidence="5 9" id="KW-0479">Metal-binding</keyword>
<dbReference type="GO" id="GO:0005737">
    <property type="term" value="C:cytoplasm"/>
    <property type="evidence" value="ECO:0007669"/>
    <property type="project" value="UniProtKB-SubCell"/>
</dbReference>
<comment type="similarity">
    <text evidence="1">Belongs to the anaerobic coproporphyrinogen-III oxidase family. HemW subfamily.</text>
</comment>
<dbReference type="Pfam" id="PF06969">
    <property type="entry name" value="HemN_C"/>
    <property type="match status" value="1"/>
</dbReference>
<sequence length="374" mass="43175">MIKGAYVHIPFCEHICYYCDFNKVFIQKQPVDDYLNALEKEITNQPRSCEIETIFIGGGTPTALNTEQFEKLMVMIKDHLYHNGITEYTVEANPENLDNAKLRLMKNYGVTRLSLGVQTFQNDLLTEIGRPHTNRDVIHVMQEARHYGFDNISIDLMFGLPNQTEDMLRASINEALRLDPEHISIYSLQIEPKTIFYNRMKKGKLVLPGQDIEAQMYELIINELAANGLIHYEISNFAKKGHESRHNLHYWNNDEYFGFGAGAHGYINDKRVVNAGPIKSYIREVNKKGHARTATHEVTRTEKIEEEMFLGLRKLSGVSKRAFYTKYHQTIDDIYSRELADLKERGLLTEDEKRVALTKQGVFLGNTVFESFIK</sequence>
<dbReference type="PANTHER" id="PTHR13932">
    <property type="entry name" value="COPROPORPHYRINIGEN III OXIDASE"/>
    <property type="match status" value="1"/>
</dbReference>
<dbReference type="GO" id="GO:0006779">
    <property type="term" value="P:porphyrin-containing compound biosynthetic process"/>
    <property type="evidence" value="ECO:0007669"/>
    <property type="project" value="InterPro"/>
</dbReference>
<dbReference type="EMBL" id="SLXK01000001">
    <property type="protein sequence ID" value="TCP32331.1"/>
    <property type="molecule type" value="Genomic_DNA"/>
</dbReference>
<dbReference type="NCBIfam" id="TIGR00539">
    <property type="entry name" value="hemN_rel"/>
    <property type="match status" value="1"/>
</dbReference>
<organism evidence="11 12">
    <name type="scientific">Scopulibacillus darangshiensis</name>
    <dbReference type="NCBI Taxonomy" id="442528"/>
    <lineage>
        <taxon>Bacteria</taxon>
        <taxon>Bacillati</taxon>
        <taxon>Bacillota</taxon>
        <taxon>Bacilli</taxon>
        <taxon>Bacillales</taxon>
        <taxon>Sporolactobacillaceae</taxon>
        <taxon>Scopulibacillus</taxon>
    </lineage>
</organism>
<dbReference type="SFLD" id="SFLDG01065">
    <property type="entry name" value="anaerobic_coproporphyrinogen-I"/>
    <property type="match status" value="1"/>
</dbReference>
<dbReference type="SFLD" id="SFLDG01082">
    <property type="entry name" value="B12-binding_domain_containing"/>
    <property type="match status" value="1"/>
</dbReference>
<comment type="subcellular location">
    <subcellularLocation>
        <location evidence="9">Cytoplasm</location>
    </subcellularLocation>
</comment>
<evidence type="ECO:0000313" key="11">
    <source>
        <dbReference type="EMBL" id="TCP32331.1"/>
    </source>
</evidence>
<evidence type="ECO:0000256" key="6">
    <source>
        <dbReference type="ARBA" id="ARBA00023004"/>
    </source>
</evidence>
<reference evidence="11 12" key="1">
    <citation type="submission" date="2019-03" db="EMBL/GenBank/DDBJ databases">
        <title>Genomic Encyclopedia of Type Strains, Phase IV (KMG-IV): sequencing the most valuable type-strain genomes for metagenomic binning, comparative biology and taxonomic classification.</title>
        <authorList>
            <person name="Goeker M."/>
        </authorList>
    </citation>
    <scope>NUCLEOTIDE SEQUENCE [LARGE SCALE GENOMIC DNA]</scope>
    <source>
        <strain evidence="11 12">DSM 19377</strain>
    </source>
</reference>
<gene>
    <name evidence="11" type="ORF">EV207_101310</name>
</gene>
<dbReference type="SFLD" id="SFLDS00029">
    <property type="entry name" value="Radical_SAM"/>
    <property type="match status" value="1"/>
</dbReference>
<keyword evidence="3 9" id="KW-0349">Heme</keyword>
<evidence type="ECO:0000256" key="2">
    <source>
        <dbReference type="ARBA" id="ARBA00017228"/>
    </source>
</evidence>
<dbReference type="SFLD" id="SFLDF00288">
    <property type="entry name" value="HemN-like__clustered_with_nucl"/>
    <property type="match status" value="1"/>
</dbReference>
<comment type="function">
    <text evidence="9">Probably acts as a heme chaperone, transferring heme to an unknown acceptor. Binds one molecule of heme per monomer, possibly covalently. Binds 1 [4Fe-4S] cluster. The cluster is coordinated with 3 cysteines and an exchangeable S-adenosyl-L-methionine.</text>
</comment>
<dbReference type="InterPro" id="IPR013785">
    <property type="entry name" value="Aldolase_TIM"/>
</dbReference>
<keyword evidence="8 9" id="KW-0143">Chaperone</keyword>
<dbReference type="GO" id="GO:0046872">
    <property type="term" value="F:metal ion binding"/>
    <property type="evidence" value="ECO:0007669"/>
    <property type="project" value="UniProtKB-UniRule"/>
</dbReference>
<keyword evidence="6 9" id="KW-0408">Iron</keyword>
<dbReference type="InterPro" id="IPR010723">
    <property type="entry name" value="HemN_C"/>
</dbReference>
<dbReference type="Gene3D" id="3.20.20.70">
    <property type="entry name" value="Aldolase class I"/>
    <property type="match status" value="1"/>
</dbReference>
<evidence type="ECO:0000256" key="7">
    <source>
        <dbReference type="ARBA" id="ARBA00023014"/>
    </source>
</evidence>
<dbReference type="InterPro" id="IPR007197">
    <property type="entry name" value="rSAM"/>
</dbReference>
<dbReference type="InterPro" id="IPR004559">
    <property type="entry name" value="HemW-like"/>
</dbReference>
<keyword evidence="7 9" id="KW-0411">Iron-sulfur</keyword>
<dbReference type="InterPro" id="IPR034505">
    <property type="entry name" value="Coproporphyrinogen-III_oxidase"/>
</dbReference>
<dbReference type="GO" id="GO:0004109">
    <property type="term" value="F:coproporphyrinogen oxidase activity"/>
    <property type="evidence" value="ECO:0007669"/>
    <property type="project" value="InterPro"/>
</dbReference>
<dbReference type="InterPro" id="IPR058240">
    <property type="entry name" value="rSAM_sf"/>
</dbReference>
<dbReference type="SUPFAM" id="SSF102114">
    <property type="entry name" value="Radical SAM enzymes"/>
    <property type="match status" value="1"/>
</dbReference>
<keyword evidence="9" id="KW-0004">4Fe-4S</keyword>
<keyword evidence="4 9" id="KW-0949">S-adenosyl-L-methionine</keyword>
<evidence type="ECO:0000313" key="12">
    <source>
        <dbReference type="Proteomes" id="UP000295416"/>
    </source>
</evidence>
<evidence type="ECO:0000256" key="3">
    <source>
        <dbReference type="ARBA" id="ARBA00022617"/>
    </source>
</evidence>